<dbReference type="EMBL" id="JADQDM010000017">
    <property type="protein sequence ID" value="MBF9223638.1"/>
    <property type="molecule type" value="Genomic_DNA"/>
</dbReference>
<keyword evidence="2" id="KW-0540">Nuclease</keyword>
<reference evidence="2 3" key="1">
    <citation type="submission" date="2020-11" db="EMBL/GenBank/DDBJ databases">
        <authorList>
            <person name="Kim M.K."/>
        </authorList>
    </citation>
    <scope>NUCLEOTIDE SEQUENCE [LARGE SCALE GENOMIC DNA]</scope>
    <source>
        <strain evidence="2 3">BT662</strain>
    </source>
</reference>
<keyword evidence="3" id="KW-1185">Reference proteome</keyword>
<sequence>MEDDKEYEKGPVVRLLSQFVDLTDHASELKSRLMLAHFHQHTQKALKGRARGTVVTRSRLHAVRYKRKFDELMAELNLPYRALVAFSGTVTAPDTGKDYTEVGLNGLDGKASIEAALKLPRYRLLIAANKFQTGFDEPLLHTMYVDKKLGGISMVQMLSHLNRTTRHKHDTLVLDFVNGPEDVQADFQGYYENNFLPEDQQTDPNALYDGRVAVQALSVVIRILRLAIRTFHALRHN</sequence>
<dbReference type="InterPro" id="IPR055180">
    <property type="entry name" value="HsdR_RecA-like_helicase_dom_2"/>
</dbReference>
<feature type="domain" description="Restriction endonuclease type I HsdR second RecA-like helicase" evidence="1">
    <location>
        <begin position="123"/>
        <end position="172"/>
    </location>
</feature>
<dbReference type="InterPro" id="IPR027417">
    <property type="entry name" value="P-loop_NTPase"/>
</dbReference>
<dbReference type="Proteomes" id="UP000618931">
    <property type="component" value="Unassembled WGS sequence"/>
</dbReference>
<proteinExistence type="predicted"/>
<dbReference type="GO" id="GO:0004519">
    <property type="term" value="F:endonuclease activity"/>
    <property type="evidence" value="ECO:0007669"/>
    <property type="project" value="UniProtKB-KW"/>
</dbReference>
<comment type="caution">
    <text evidence="2">The sequence shown here is derived from an EMBL/GenBank/DDBJ whole genome shotgun (WGS) entry which is preliminary data.</text>
</comment>
<gene>
    <name evidence="2" type="ORF">I2H31_21215</name>
</gene>
<dbReference type="Gene3D" id="3.40.50.300">
    <property type="entry name" value="P-loop containing nucleotide triphosphate hydrolases"/>
    <property type="match status" value="2"/>
</dbReference>
<keyword evidence="2" id="KW-0255">Endonuclease</keyword>
<dbReference type="PANTHER" id="PTHR42927">
    <property type="entry name" value="HELICASE SUPERFAMILY 1 AND 2 DOMAIN-CONTAINING PROTEIN"/>
    <property type="match status" value="1"/>
</dbReference>
<evidence type="ECO:0000313" key="2">
    <source>
        <dbReference type="EMBL" id="MBF9223638.1"/>
    </source>
</evidence>
<dbReference type="Pfam" id="PF22679">
    <property type="entry name" value="T1R_D3-like"/>
    <property type="match status" value="1"/>
</dbReference>
<protein>
    <submittedName>
        <fullName evidence="2">Type I restriction endonuclease subunit R</fullName>
    </submittedName>
</protein>
<keyword evidence="2" id="KW-0378">Hydrolase</keyword>
<evidence type="ECO:0000259" key="1">
    <source>
        <dbReference type="Pfam" id="PF22679"/>
    </source>
</evidence>
<dbReference type="RefSeq" id="WP_196295066.1">
    <property type="nucleotide sequence ID" value="NZ_JADQDM010000017.1"/>
</dbReference>
<name>A0ABS0I9I7_9BACT</name>
<organism evidence="2 3">
    <name type="scientific">Hymenobacter ruricola</name>
    <dbReference type="NCBI Taxonomy" id="2791023"/>
    <lineage>
        <taxon>Bacteria</taxon>
        <taxon>Pseudomonadati</taxon>
        <taxon>Bacteroidota</taxon>
        <taxon>Cytophagia</taxon>
        <taxon>Cytophagales</taxon>
        <taxon>Hymenobacteraceae</taxon>
        <taxon>Hymenobacter</taxon>
    </lineage>
</organism>
<evidence type="ECO:0000313" key="3">
    <source>
        <dbReference type="Proteomes" id="UP000618931"/>
    </source>
</evidence>
<dbReference type="PANTHER" id="PTHR42927:SF1">
    <property type="entry name" value="HELICASE SUPERFAMILY 1 AND 2 DOMAIN-CONTAINING PROTEIN"/>
    <property type="match status" value="1"/>
</dbReference>
<accession>A0ABS0I9I7</accession>